<keyword evidence="2" id="KW-1185">Reference proteome</keyword>
<evidence type="ECO:0000313" key="1">
    <source>
        <dbReference type="EMBL" id="SPH22579.1"/>
    </source>
</evidence>
<sequence>MTLQPRNDSAQFIATSRDILWENDIDVTIGTNFDEYQEILDRDRPAQAMGAPFNPELQNLNPGNAFWLTGRDIDGRLMHTQAARLIDLRQETLADYMQHKFREFPPAIPDLDLDRSRFRASPGAKHITGRVIYHGEVWMSPNEGRFRGNGLSSVLARYGLLTAMQRWNPDYLFGFMARTVAFKGFAERMGYMHNEPGALRWYRHGSDMPLEGFLSYLTNEEARYLLEMPVSDLVTLPATQKAA</sequence>
<evidence type="ECO:0000313" key="2">
    <source>
        <dbReference type="Proteomes" id="UP000244880"/>
    </source>
</evidence>
<dbReference type="AlphaFoldDB" id="A0A2R8BHT0"/>
<dbReference type="Proteomes" id="UP000244880">
    <property type="component" value="Unassembled WGS sequence"/>
</dbReference>
<accession>A0A2R8BHT0</accession>
<dbReference type="OrthoDB" id="8068570at2"/>
<organism evidence="1 2">
    <name type="scientific">Ascidiaceihabitans donghaensis</name>
    <dbReference type="NCBI Taxonomy" id="1510460"/>
    <lineage>
        <taxon>Bacteria</taxon>
        <taxon>Pseudomonadati</taxon>
        <taxon>Pseudomonadota</taxon>
        <taxon>Alphaproteobacteria</taxon>
        <taxon>Rhodobacterales</taxon>
        <taxon>Paracoccaceae</taxon>
        <taxon>Ascidiaceihabitans</taxon>
    </lineage>
</organism>
<evidence type="ECO:0008006" key="3">
    <source>
        <dbReference type="Google" id="ProtNLM"/>
    </source>
</evidence>
<dbReference type="EMBL" id="OMOR01000001">
    <property type="protein sequence ID" value="SPH22579.1"/>
    <property type="molecule type" value="Genomic_DNA"/>
</dbReference>
<reference evidence="1 2" key="1">
    <citation type="submission" date="2018-03" db="EMBL/GenBank/DDBJ databases">
        <authorList>
            <person name="Keele B.F."/>
        </authorList>
    </citation>
    <scope>NUCLEOTIDE SEQUENCE [LARGE SCALE GENOMIC DNA]</scope>
    <source>
        <strain evidence="1 2">CECT 8599</strain>
    </source>
</reference>
<dbReference type="RefSeq" id="WP_108829504.1">
    <property type="nucleotide sequence ID" value="NZ_OMOR01000001.1"/>
</dbReference>
<proteinExistence type="predicted"/>
<name>A0A2R8BHT0_9RHOB</name>
<gene>
    <name evidence="1" type="ORF">ASD8599_03322</name>
</gene>
<protein>
    <recommendedName>
        <fullName evidence="3">N-acetyltransferase domain-containing protein</fullName>
    </recommendedName>
</protein>